<organism evidence="1 2">
    <name type="scientific">Microbacterium binotii</name>
    <dbReference type="NCBI Taxonomy" id="462710"/>
    <lineage>
        <taxon>Bacteria</taxon>
        <taxon>Bacillati</taxon>
        <taxon>Actinomycetota</taxon>
        <taxon>Actinomycetes</taxon>
        <taxon>Micrococcales</taxon>
        <taxon>Microbacteriaceae</taxon>
        <taxon>Microbacterium</taxon>
    </lineage>
</organism>
<name>A0ABP6BX01_9MICO</name>
<keyword evidence="2" id="KW-1185">Reference proteome</keyword>
<dbReference type="Proteomes" id="UP001500274">
    <property type="component" value="Unassembled WGS sequence"/>
</dbReference>
<dbReference type="EMBL" id="BAAARI010000037">
    <property type="protein sequence ID" value="GAA2589427.1"/>
    <property type="molecule type" value="Genomic_DNA"/>
</dbReference>
<proteinExistence type="predicted"/>
<sequence>MDLNAAAIPGLVETFFGYLAAGDSGAAVRMTDLPFDESARDAPFIDDAAYQSFSDRPTLREVGEPQVSDDGNRADVDVTYAVGESERTESIELEFVKAANGVPDHWVFLIDTACAGFDASDASLLPDGTRYSVNGVDVTAAFSNLAGASPRVMAFAGTYPIEVAVAGEQPATVTITIDVDTLFRASDDDGKFRDLAAQLGVTR</sequence>
<dbReference type="RefSeq" id="WP_344230813.1">
    <property type="nucleotide sequence ID" value="NZ_BAAARI010000037.1"/>
</dbReference>
<reference evidence="2" key="1">
    <citation type="journal article" date="2019" name="Int. J. Syst. Evol. Microbiol.">
        <title>The Global Catalogue of Microorganisms (GCM) 10K type strain sequencing project: providing services to taxonomists for standard genome sequencing and annotation.</title>
        <authorList>
            <consortium name="The Broad Institute Genomics Platform"/>
            <consortium name="The Broad Institute Genome Sequencing Center for Infectious Disease"/>
            <person name="Wu L."/>
            <person name="Ma J."/>
        </authorList>
    </citation>
    <scope>NUCLEOTIDE SEQUENCE [LARGE SCALE GENOMIC DNA]</scope>
    <source>
        <strain evidence="2">JCM 16365</strain>
    </source>
</reference>
<gene>
    <name evidence="1" type="ORF">GCM10009862_29700</name>
</gene>
<accession>A0ABP6BX01</accession>
<evidence type="ECO:0000313" key="1">
    <source>
        <dbReference type="EMBL" id="GAA2589427.1"/>
    </source>
</evidence>
<comment type="caution">
    <text evidence="1">The sequence shown here is derived from an EMBL/GenBank/DDBJ whole genome shotgun (WGS) entry which is preliminary data.</text>
</comment>
<evidence type="ECO:0000313" key="2">
    <source>
        <dbReference type="Proteomes" id="UP001500274"/>
    </source>
</evidence>
<protein>
    <submittedName>
        <fullName evidence="1">Uncharacterized protein</fullName>
    </submittedName>
</protein>